<accession>A0A1G8H4J6</accession>
<dbReference type="Pfam" id="PF18919">
    <property type="entry name" value="DUF5670"/>
    <property type="match status" value="1"/>
</dbReference>
<dbReference type="EMBL" id="FNDK01000018">
    <property type="protein sequence ID" value="SDI01489.1"/>
    <property type="molecule type" value="Genomic_DNA"/>
</dbReference>
<gene>
    <name evidence="2" type="ORF">SAMN05192534_11850</name>
</gene>
<keyword evidence="3" id="KW-1185">Reference proteome</keyword>
<keyword evidence="1" id="KW-0472">Membrane</keyword>
<organism evidence="2 3">
    <name type="scientific">Alteribacillus persepolensis</name>
    <dbReference type="NCBI Taxonomy" id="568899"/>
    <lineage>
        <taxon>Bacteria</taxon>
        <taxon>Bacillati</taxon>
        <taxon>Bacillota</taxon>
        <taxon>Bacilli</taxon>
        <taxon>Bacillales</taxon>
        <taxon>Bacillaceae</taxon>
        <taxon>Alteribacillus</taxon>
    </lineage>
</organism>
<evidence type="ECO:0000313" key="3">
    <source>
        <dbReference type="Proteomes" id="UP000199163"/>
    </source>
</evidence>
<dbReference type="InterPro" id="IPR043727">
    <property type="entry name" value="Lmo0937-like"/>
</dbReference>
<evidence type="ECO:0000256" key="1">
    <source>
        <dbReference type="SAM" id="Phobius"/>
    </source>
</evidence>
<evidence type="ECO:0000313" key="2">
    <source>
        <dbReference type="EMBL" id="SDI01489.1"/>
    </source>
</evidence>
<feature type="transmembrane region" description="Helical" evidence="1">
    <location>
        <begin position="42"/>
        <end position="60"/>
    </location>
</feature>
<sequence length="65" mass="7256">MAAREMVYTTCKKGGKLMLWTIIGILIAIWLIGLFLEIAGGIIHFLLLIALAILLYRLLIGKKKT</sequence>
<dbReference type="STRING" id="568899.SAMN05192534_11850"/>
<reference evidence="2 3" key="1">
    <citation type="submission" date="2016-10" db="EMBL/GenBank/DDBJ databases">
        <authorList>
            <person name="de Groot N.N."/>
        </authorList>
    </citation>
    <scope>NUCLEOTIDE SEQUENCE [LARGE SCALE GENOMIC DNA]</scope>
    <source>
        <strain evidence="2 3">DSM 21632</strain>
    </source>
</reference>
<dbReference type="Proteomes" id="UP000199163">
    <property type="component" value="Unassembled WGS sequence"/>
</dbReference>
<dbReference type="AlphaFoldDB" id="A0A1G8H4J6"/>
<feature type="transmembrane region" description="Helical" evidence="1">
    <location>
        <begin position="17"/>
        <end position="36"/>
    </location>
</feature>
<name>A0A1G8H4J6_9BACI</name>
<protein>
    <recommendedName>
        <fullName evidence="4">Lmo0937 family membrane protein</fullName>
    </recommendedName>
</protein>
<dbReference type="NCBIfam" id="NF033488">
    <property type="entry name" value="lmo0937_fam_TM"/>
    <property type="match status" value="1"/>
</dbReference>
<keyword evidence="1" id="KW-0812">Transmembrane</keyword>
<proteinExistence type="predicted"/>
<evidence type="ECO:0008006" key="4">
    <source>
        <dbReference type="Google" id="ProtNLM"/>
    </source>
</evidence>
<keyword evidence="1" id="KW-1133">Transmembrane helix</keyword>